<evidence type="ECO:0000256" key="1">
    <source>
        <dbReference type="SAM" id="SignalP"/>
    </source>
</evidence>
<organism evidence="2 3">
    <name type="scientific">Enterococcus rivorum</name>
    <dbReference type="NCBI Taxonomy" id="762845"/>
    <lineage>
        <taxon>Bacteria</taxon>
        <taxon>Bacillati</taxon>
        <taxon>Bacillota</taxon>
        <taxon>Bacilli</taxon>
        <taxon>Lactobacillales</taxon>
        <taxon>Enterococcaceae</taxon>
        <taxon>Enterococcus</taxon>
    </lineage>
</organism>
<comment type="caution">
    <text evidence="2">The sequence shown here is derived from an EMBL/GenBank/DDBJ whole genome shotgun (WGS) entry which is preliminary data.</text>
</comment>
<evidence type="ECO:0000313" key="3">
    <source>
        <dbReference type="Proteomes" id="UP000095256"/>
    </source>
</evidence>
<reference evidence="2 3" key="1">
    <citation type="submission" date="2016-09" db="EMBL/GenBank/DDBJ databases">
        <authorList>
            <person name="Capua I."/>
            <person name="De Benedictis P."/>
            <person name="Joannis T."/>
            <person name="Lombin L.H."/>
            <person name="Cattoli G."/>
        </authorList>
    </citation>
    <scope>NUCLEOTIDE SEQUENCE [LARGE SCALE GENOMIC DNA]</scope>
    <source>
        <strain evidence="2 3">LMG 25899</strain>
    </source>
</reference>
<keyword evidence="1" id="KW-0732">Signal</keyword>
<protein>
    <recommendedName>
        <fullName evidence="4">WxL domain-containing protein</fullName>
    </recommendedName>
</protein>
<evidence type="ECO:0008006" key="4">
    <source>
        <dbReference type="Google" id="ProtNLM"/>
    </source>
</evidence>
<feature type="chain" id="PRO_5009180597" description="WxL domain-containing protein" evidence="1">
    <location>
        <begin position="28"/>
        <end position="217"/>
    </location>
</feature>
<dbReference type="Proteomes" id="UP000095256">
    <property type="component" value="Unassembled WGS sequence"/>
</dbReference>
<accession>A0A1E5KZA1</accession>
<feature type="signal peptide" evidence="1">
    <location>
        <begin position="1"/>
        <end position="27"/>
    </location>
</feature>
<dbReference type="AlphaFoldDB" id="A0A1E5KZA1"/>
<proteinExistence type="predicted"/>
<gene>
    <name evidence="2" type="ORF">BCR26_01745</name>
</gene>
<dbReference type="OrthoDB" id="2194369at2"/>
<sequence length="217" mass="23520">MKTHNKLFAATMIIGLGFTGFSSISTADTLDGVKTGDIEIKGTIGKLDNTDPTTEIPEGFDDWINVTLDTATAFHTTTASKHKDITSATYSVENNSGRGVAVYVEKMTGTPKYVKELRINPQPVFPAIKNEPTSVGIVNNGQLFIKSAPELPWLVLANKNYELEIGSGESLGKRAEFNYLGESQNLPTDAATKATNENYTLTLRFVSIQANGEKIGR</sequence>
<name>A0A1E5KZA1_9ENTE</name>
<dbReference type="STRING" id="762845.BCR26_01745"/>
<evidence type="ECO:0000313" key="2">
    <source>
        <dbReference type="EMBL" id="OEH83144.1"/>
    </source>
</evidence>
<keyword evidence="3" id="KW-1185">Reference proteome</keyword>
<dbReference type="EMBL" id="MIEK01000012">
    <property type="protein sequence ID" value="OEH83144.1"/>
    <property type="molecule type" value="Genomic_DNA"/>
</dbReference>